<feature type="signal peptide" evidence="9">
    <location>
        <begin position="1"/>
        <end position="29"/>
    </location>
</feature>
<feature type="domain" description="Peptidase M16 N-terminal" evidence="10">
    <location>
        <begin position="56"/>
        <end position="182"/>
    </location>
</feature>
<evidence type="ECO:0000313" key="12">
    <source>
        <dbReference type="EMBL" id="KGN81574.1"/>
    </source>
</evidence>
<keyword evidence="13" id="KW-1185">Reference proteome</keyword>
<keyword evidence="9" id="KW-0732">Signal</keyword>
<dbReference type="Pfam" id="PF05193">
    <property type="entry name" value="Peptidase_M16_C"/>
    <property type="match status" value="2"/>
</dbReference>
<dbReference type="AlphaFoldDB" id="A0A0A2EZ70"/>
<evidence type="ECO:0000256" key="8">
    <source>
        <dbReference type="RuleBase" id="RU004447"/>
    </source>
</evidence>
<evidence type="ECO:0000256" key="1">
    <source>
        <dbReference type="ARBA" id="ARBA00001947"/>
    </source>
</evidence>
<comment type="similarity">
    <text evidence="2 8">Belongs to the peptidase M16 family.</text>
</comment>
<dbReference type="InterPro" id="IPR001431">
    <property type="entry name" value="Pept_M16_Zn_BS"/>
</dbReference>
<evidence type="ECO:0000259" key="10">
    <source>
        <dbReference type="Pfam" id="PF00675"/>
    </source>
</evidence>
<feature type="domain" description="Peptidase M16 C-terminal" evidence="11">
    <location>
        <begin position="211"/>
        <end position="383"/>
    </location>
</feature>
<dbReference type="InterPro" id="IPR011765">
    <property type="entry name" value="Pept_M16_N"/>
</dbReference>
<keyword evidence="5" id="KW-0378">Hydrolase</keyword>
<dbReference type="PANTHER" id="PTHR43690:SF17">
    <property type="entry name" value="PROTEIN YHJJ"/>
    <property type="match status" value="1"/>
</dbReference>
<accession>A0A0A2EZ70</accession>
<dbReference type="PANTHER" id="PTHR43690">
    <property type="entry name" value="NARDILYSIN"/>
    <property type="match status" value="1"/>
</dbReference>
<comment type="caution">
    <text evidence="12">The sequence shown here is derived from an EMBL/GenBank/DDBJ whole genome shotgun (WGS) entry which is preliminary data.</text>
</comment>
<sequence length="959" mass="109570">MQLSKRSKRMLRHCFITVVICVATLCFHKAYPQSASIALPSGTVEGRLDNGFHYLILPNATPSSKVEFRLIMRVGSLQETETERGCAHFLEHMAFGGTRHFPKRTLVESLEKLGMKYGQDINALTGFDRTIYMFAVPVDKDKEVIIDHSLSIVRDWMDGIVIEPTKVESEKGIILEELRSYDLGDEFYDLKIGDGLFSRRIPLGSAEDIRSVTPEKLEGYYCKWYVPNAATLVVVGDVCVDHVEQRVKEMFSSLTPSPSPIRLTPSTLNYSPGIAVSEVRDSLRTCTRMEWIIPHPCVVERTLDDAVRKRQERLLVKAINARLQARGLSCDVSDHWYLSDKSHFVLAAEGKDRHELLSRMSRMITELYALAREGWDPNEWNDIRGQFCDSYEKCKATVLPRSSSSWCDDFVDYVISGDRYLTDKRQDEYVRRALRTTEAAEVRDLLTQWLGYKEEALLVACLSHPGFGSEPLTDEEIATAWKKGECDEYVPYVYRAQPSSKLEVSLDTPACLAVLPPFDPSHIVEDKTYARTKIREVTLRNGIKLVLRPTSQSDSTLLLTSFAPFGLSSLSEKDYPLLEGTASYMDMGGIAKACGGRLTDYLYENEMSLTTVIENHWHGFMGMAPTTNATELFNLIYEKIREPELNYADFEESRKELLKSADRETTLEKMLKRDPQRLLTARINELMGISLPASRHQTTREELHRLRLDSIAHFYRSLYGRPEGTTYVVCGNFDADTLIRRFVSVFGRMVPSSTRSSWEYSTFQLPDTTIYEHFVGVGETQTEFNYLFYGYYPPGVQNSLVLKLMCNIIRNRLISVLREQESLVYSPYVSLEYEAIPWGTFYFNVNASADHKNMPRIEEILLSLLRQLQREEVEKSELDSLKRSFLIAKREALNEESPSSWRTSLTSLLKNGETVADFEAYETILDGITPSLLREAFATLVDVDKYALLYISKNRIEKQ</sequence>
<evidence type="ECO:0000256" key="9">
    <source>
        <dbReference type="SAM" id="SignalP"/>
    </source>
</evidence>
<dbReference type="GO" id="GO:0046872">
    <property type="term" value="F:metal ion binding"/>
    <property type="evidence" value="ECO:0007669"/>
    <property type="project" value="UniProtKB-KW"/>
</dbReference>
<reference evidence="12 13" key="1">
    <citation type="submission" date="2014-08" db="EMBL/GenBank/DDBJ databases">
        <title>Porphyromonas cangingivalis strain:COT-109_OH1386 Genome sequencing.</title>
        <authorList>
            <person name="Wallis C."/>
            <person name="Deusch O."/>
            <person name="O'Flynn C."/>
            <person name="Davis I."/>
            <person name="Jospin G."/>
            <person name="Darling A.E."/>
            <person name="Coil D.A."/>
            <person name="Alexiev A."/>
            <person name="Horsfall A."/>
            <person name="Kirkwood N."/>
            <person name="Harris S."/>
            <person name="Eisen J.A."/>
        </authorList>
    </citation>
    <scope>NUCLEOTIDE SEQUENCE [LARGE SCALE GENOMIC DNA]</scope>
    <source>
        <strain evidence="13">COT-109 OH1386</strain>
    </source>
</reference>
<dbReference type="Proteomes" id="UP000030125">
    <property type="component" value="Unassembled WGS sequence"/>
</dbReference>
<evidence type="ECO:0000256" key="3">
    <source>
        <dbReference type="ARBA" id="ARBA00022670"/>
    </source>
</evidence>
<dbReference type="GO" id="GO:0006508">
    <property type="term" value="P:proteolysis"/>
    <property type="evidence" value="ECO:0007669"/>
    <property type="project" value="UniProtKB-KW"/>
</dbReference>
<evidence type="ECO:0000256" key="4">
    <source>
        <dbReference type="ARBA" id="ARBA00022723"/>
    </source>
</evidence>
<dbReference type="InterPro" id="IPR050626">
    <property type="entry name" value="Peptidase_M16"/>
</dbReference>
<organism evidence="12 13">
    <name type="scientific">Porphyromonas cangingivalis</name>
    <dbReference type="NCBI Taxonomy" id="36874"/>
    <lineage>
        <taxon>Bacteria</taxon>
        <taxon>Pseudomonadati</taxon>
        <taxon>Bacteroidota</taxon>
        <taxon>Bacteroidia</taxon>
        <taxon>Bacteroidales</taxon>
        <taxon>Porphyromonadaceae</taxon>
        <taxon>Porphyromonas</taxon>
    </lineage>
</organism>
<dbReference type="GO" id="GO:0004222">
    <property type="term" value="F:metalloendopeptidase activity"/>
    <property type="evidence" value="ECO:0007669"/>
    <property type="project" value="InterPro"/>
</dbReference>
<dbReference type="SUPFAM" id="SSF63411">
    <property type="entry name" value="LuxS/MPP-like metallohydrolase"/>
    <property type="match status" value="3"/>
</dbReference>
<dbReference type="EMBL" id="JQJD01000025">
    <property type="protein sequence ID" value="KGN81574.1"/>
    <property type="molecule type" value="Genomic_DNA"/>
</dbReference>
<keyword evidence="3" id="KW-0645">Protease</keyword>
<dbReference type="STRING" id="36874.HQ34_09005"/>
<evidence type="ECO:0000256" key="5">
    <source>
        <dbReference type="ARBA" id="ARBA00022801"/>
    </source>
</evidence>
<gene>
    <name evidence="12" type="ORF">HQ35_04140</name>
</gene>
<evidence type="ECO:0000256" key="6">
    <source>
        <dbReference type="ARBA" id="ARBA00022833"/>
    </source>
</evidence>
<evidence type="ECO:0000256" key="7">
    <source>
        <dbReference type="ARBA" id="ARBA00023049"/>
    </source>
</evidence>
<dbReference type="PROSITE" id="PS00143">
    <property type="entry name" value="INSULINASE"/>
    <property type="match status" value="1"/>
</dbReference>
<feature type="chain" id="PRO_5001987127" evidence="9">
    <location>
        <begin position="30"/>
        <end position="959"/>
    </location>
</feature>
<proteinExistence type="inferred from homology"/>
<dbReference type="InterPro" id="IPR011249">
    <property type="entry name" value="Metalloenz_LuxS/M16"/>
</dbReference>
<dbReference type="eggNOG" id="COG0612">
    <property type="taxonomic scope" value="Bacteria"/>
</dbReference>
<protein>
    <submittedName>
        <fullName evidence="12">Peptidase</fullName>
    </submittedName>
</protein>
<evidence type="ECO:0000256" key="2">
    <source>
        <dbReference type="ARBA" id="ARBA00007261"/>
    </source>
</evidence>
<dbReference type="Gene3D" id="3.30.830.10">
    <property type="entry name" value="Metalloenzyme, LuxS/M16 peptidase-like"/>
    <property type="match status" value="3"/>
</dbReference>
<keyword evidence="4" id="KW-0479">Metal-binding</keyword>
<feature type="domain" description="Peptidase M16 C-terminal" evidence="11">
    <location>
        <begin position="707"/>
        <end position="884"/>
    </location>
</feature>
<name>A0A0A2EZ70_PORCN</name>
<keyword evidence="7" id="KW-0482">Metalloprotease</keyword>
<evidence type="ECO:0000313" key="13">
    <source>
        <dbReference type="Proteomes" id="UP000030125"/>
    </source>
</evidence>
<evidence type="ECO:0000259" key="11">
    <source>
        <dbReference type="Pfam" id="PF05193"/>
    </source>
</evidence>
<dbReference type="OrthoDB" id="9811314at2"/>
<keyword evidence="6" id="KW-0862">Zinc</keyword>
<dbReference type="Pfam" id="PF00675">
    <property type="entry name" value="Peptidase_M16"/>
    <property type="match status" value="1"/>
</dbReference>
<comment type="cofactor">
    <cofactor evidence="1">
        <name>Zn(2+)</name>
        <dbReference type="ChEBI" id="CHEBI:29105"/>
    </cofactor>
</comment>
<dbReference type="InterPro" id="IPR007863">
    <property type="entry name" value="Peptidase_M16_C"/>
</dbReference>